<proteinExistence type="predicted"/>
<evidence type="ECO:0000313" key="1">
    <source>
        <dbReference type="EMBL" id="CAA9520440.1"/>
    </source>
</evidence>
<gene>
    <name evidence="1" type="ORF">AVDCRST_MAG45-2463</name>
</gene>
<dbReference type="EMBL" id="CADCVU010000212">
    <property type="protein sequence ID" value="CAA9520440.1"/>
    <property type="molecule type" value="Genomic_DNA"/>
</dbReference>
<protein>
    <submittedName>
        <fullName evidence="1">Uncharacterized protein</fullName>
    </submittedName>
</protein>
<accession>A0A6J4TDM0</accession>
<reference evidence="1" key="1">
    <citation type="submission" date="2020-02" db="EMBL/GenBank/DDBJ databases">
        <authorList>
            <person name="Meier V. D."/>
        </authorList>
    </citation>
    <scope>NUCLEOTIDE SEQUENCE</scope>
    <source>
        <strain evidence="1">AVDCRST_MAG45</strain>
    </source>
</reference>
<dbReference type="AlphaFoldDB" id="A0A6J4TDM0"/>
<organism evidence="1">
    <name type="scientific">uncultured Solirubrobacterales bacterium</name>
    <dbReference type="NCBI Taxonomy" id="768556"/>
    <lineage>
        <taxon>Bacteria</taxon>
        <taxon>Bacillati</taxon>
        <taxon>Actinomycetota</taxon>
        <taxon>Thermoleophilia</taxon>
        <taxon>Solirubrobacterales</taxon>
        <taxon>environmental samples</taxon>
    </lineage>
</organism>
<name>A0A6J4TDM0_9ACTN</name>
<sequence length="41" mass="4234">MLPLGSSHSPVVPAAVTVAASGRVEQLVGDQAQTPQVNQHR</sequence>